<gene>
    <name evidence="10" type="ORF">MKW94_025696</name>
</gene>
<feature type="region of interest" description="Disordered" evidence="7">
    <location>
        <begin position="345"/>
        <end position="379"/>
    </location>
</feature>
<dbReference type="PROSITE" id="PS50090">
    <property type="entry name" value="MYB_LIKE"/>
    <property type="match status" value="2"/>
</dbReference>
<dbReference type="Proteomes" id="UP001177140">
    <property type="component" value="Unassembled WGS sequence"/>
</dbReference>
<proteinExistence type="predicted"/>
<accession>A0AA42B0J1</accession>
<dbReference type="GO" id="GO:0080090">
    <property type="term" value="P:regulation of primary metabolic process"/>
    <property type="evidence" value="ECO:0007669"/>
    <property type="project" value="UniProtKB-ARBA"/>
</dbReference>
<evidence type="ECO:0000256" key="1">
    <source>
        <dbReference type="ARBA" id="ARBA00004123"/>
    </source>
</evidence>
<evidence type="ECO:0000256" key="2">
    <source>
        <dbReference type="ARBA" id="ARBA00022737"/>
    </source>
</evidence>
<keyword evidence="11" id="KW-1185">Reference proteome</keyword>
<dbReference type="SMART" id="SM00717">
    <property type="entry name" value="SANT"/>
    <property type="match status" value="2"/>
</dbReference>
<comment type="caution">
    <text evidence="10">The sequence shown here is derived from an EMBL/GenBank/DDBJ whole genome shotgun (WGS) entry which is preliminary data.</text>
</comment>
<feature type="domain" description="HTH myb-type" evidence="9">
    <location>
        <begin position="14"/>
        <end position="66"/>
    </location>
</feature>
<keyword evidence="4" id="KW-0238">DNA-binding</keyword>
<evidence type="ECO:0000256" key="4">
    <source>
        <dbReference type="ARBA" id="ARBA00023125"/>
    </source>
</evidence>
<dbReference type="PROSITE" id="PS51294">
    <property type="entry name" value="HTH_MYB"/>
    <property type="match status" value="2"/>
</dbReference>
<evidence type="ECO:0000259" key="9">
    <source>
        <dbReference type="PROSITE" id="PS51294"/>
    </source>
</evidence>
<evidence type="ECO:0000256" key="6">
    <source>
        <dbReference type="ARBA" id="ARBA00023242"/>
    </source>
</evidence>
<feature type="region of interest" description="Disordered" evidence="7">
    <location>
        <begin position="180"/>
        <end position="199"/>
    </location>
</feature>
<keyword evidence="5" id="KW-0804">Transcription</keyword>
<keyword evidence="3" id="KW-0805">Transcription regulation</keyword>
<keyword evidence="6" id="KW-0539">Nucleus</keyword>
<evidence type="ECO:0000256" key="5">
    <source>
        <dbReference type="ARBA" id="ARBA00023163"/>
    </source>
</evidence>
<feature type="compositionally biased region" description="Low complexity" evidence="7">
    <location>
        <begin position="189"/>
        <end position="199"/>
    </location>
</feature>
<feature type="compositionally biased region" description="Basic and acidic residues" evidence="7">
    <location>
        <begin position="345"/>
        <end position="357"/>
    </location>
</feature>
<keyword evidence="2" id="KW-0677">Repeat</keyword>
<evidence type="ECO:0000313" key="10">
    <source>
        <dbReference type="EMBL" id="MCL7047023.1"/>
    </source>
</evidence>
<dbReference type="GO" id="GO:0051707">
    <property type="term" value="P:response to other organism"/>
    <property type="evidence" value="ECO:0007669"/>
    <property type="project" value="UniProtKB-ARBA"/>
</dbReference>
<dbReference type="FunFam" id="1.10.10.60:FF:000001">
    <property type="entry name" value="MYB-related transcription factor"/>
    <property type="match status" value="1"/>
</dbReference>
<dbReference type="CDD" id="cd00167">
    <property type="entry name" value="SANT"/>
    <property type="match status" value="2"/>
</dbReference>
<feature type="domain" description="HTH myb-type" evidence="9">
    <location>
        <begin position="67"/>
        <end position="121"/>
    </location>
</feature>
<organism evidence="10 11">
    <name type="scientific">Papaver nudicaule</name>
    <name type="common">Iceland poppy</name>
    <dbReference type="NCBI Taxonomy" id="74823"/>
    <lineage>
        <taxon>Eukaryota</taxon>
        <taxon>Viridiplantae</taxon>
        <taxon>Streptophyta</taxon>
        <taxon>Embryophyta</taxon>
        <taxon>Tracheophyta</taxon>
        <taxon>Spermatophyta</taxon>
        <taxon>Magnoliopsida</taxon>
        <taxon>Ranunculales</taxon>
        <taxon>Papaveraceae</taxon>
        <taxon>Papaveroideae</taxon>
        <taxon>Papaver</taxon>
    </lineage>
</organism>
<dbReference type="Pfam" id="PF00249">
    <property type="entry name" value="Myb_DNA-binding"/>
    <property type="match status" value="2"/>
</dbReference>
<dbReference type="GO" id="GO:0005634">
    <property type="term" value="C:nucleus"/>
    <property type="evidence" value="ECO:0007669"/>
    <property type="project" value="UniProtKB-SubCell"/>
</dbReference>
<dbReference type="PANTHER" id="PTHR10641">
    <property type="entry name" value="MYB FAMILY TRANSCRIPTION FACTOR"/>
    <property type="match status" value="1"/>
</dbReference>
<protein>
    <submittedName>
        <fullName evidence="10">Uncharacterized protein</fullName>
    </submittedName>
</protein>
<evidence type="ECO:0000256" key="3">
    <source>
        <dbReference type="ARBA" id="ARBA00023015"/>
    </source>
</evidence>
<dbReference type="SUPFAM" id="SSF46689">
    <property type="entry name" value="Homeodomain-like"/>
    <property type="match status" value="1"/>
</dbReference>
<evidence type="ECO:0000256" key="7">
    <source>
        <dbReference type="SAM" id="MobiDB-lite"/>
    </source>
</evidence>
<feature type="domain" description="Myb-like" evidence="8">
    <location>
        <begin position="67"/>
        <end position="117"/>
    </location>
</feature>
<dbReference type="InterPro" id="IPR015495">
    <property type="entry name" value="Myb_TF_plants"/>
</dbReference>
<dbReference type="PANTHER" id="PTHR10641:SF586">
    <property type="entry name" value="TRANSCRIPTION FACTOR MYB16"/>
    <property type="match status" value="1"/>
</dbReference>
<dbReference type="GO" id="GO:0000976">
    <property type="term" value="F:transcription cis-regulatory region binding"/>
    <property type="evidence" value="ECO:0007669"/>
    <property type="project" value="UniProtKB-ARBA"/>
</dbReference>
<comment type="subcellular location">
    <subcellularLocation>
        <location evidence="1">Nucleus</location>
    </subcellularLocation>
</comment>
<dbReference type="AlphaFoldDB" id="A0AA42B0J1"/>
<evidence type="ECO:0000313" key="11">
    <source>
        <dbReference type="Proteomes" id="UP001177140"/>
    </source>
</evidence>
<dbReference type="EMBL" id="JAJJMA010288521">
    <property type="protein sequence ID" value="MCL7047023.1"/>
    <property type="molecule type" value="Genomic_DNA"/>
</dbReference>
<dbReference type="InterPro" id="IPR017930">
    <property type="entry name" value="Myb_dom"/>
</dbReference>
<name>A0AA42B0J1_PAPNU</name>
<dbReference type="InterPro" id="IPR001005">
    <property type="entry name" value="SANT/Myb"/>
</dbReference>
<reference evidence="10" key="1">
    <citation type="submission" date="2022-03" db="EMBL/GenBank/DDBJ databases">
        <title>A functionally conserved STORR gene fusion in Papaver species that diverged 16.8 million years ago.</title>
        <authorList>
            <person name="Catania T."/>
        </authorList>
    </citation>
    <scope>NUCLEOTIDE SEQUENCE</scope>
    <source>
        <strain evidence="10">S-191538</strain>
    </source>
</reference>
<dbReference type="InterPro" id="IPR009057">
    <property type="entry name" value="Homeodomain-like_sf"/>
</dbReference>
<feature type="domain" description="Myb-like" evidence="8">
    <location>
        <begin position="14"/>
        <end position="66"/>
    </location>
</feature>
<sequence>MPFKKMGRTPCCEKTGLKKGPWTPEEDQKLLAYIEEHGHGSWRALPPKAGLQRCGKSCRLRWTNYLRPDIKRGKFTAQEEQSIIQLHALLGNRWSAIATHLPKRTDNEIKNYWNTHLKKRLTKMGIDPVTHKPKSIALGSVIDGQSKNSANLSHMAQWESARLEAEARLVQESKIIKFNTPMVQQHPNSSSKATDSSSSSLSAQLLNKMATQPAAQALCLDVLRAWEGTIQKATISGSILGLGSSQDFIESPTSTLSSMDNSVQFPHMRFEENSRGGVEFAEDLNHFGGTMKEECDADWKGYEKCVDDVVSAVDGQWTFEPLKIVDGQEPVLHFGDGFTDLLLGHETRDSGDQKDQEMNGGNCRDSSNADRGTGKADELDHENKNYWNNIFSVVTSPAKPQVF</sequence>
<evidence type="ECO:0000259" key="8">
    <source>
        <dbReference type="PROSITE" id="PS50090"/>
    </source>
</evidence>
<dbReference type="Gene3D" id="1.10.10.60">
    <property type="entry name" value="Homeodomain-like"/>
    <property type="match status" value="2"/>
</dbReference>
<dbReference type="FunFam" id="1.10.10.60:FF:000394">
    <property type="entry name" value="MYB transcription factor"/>
    <property type="match status" value="1"/>
</dbReference>